<dbReference type="SMART" id="SM00343">
    <property type="entry name" value="ZnF_C2HC"/>
    <property type="match status" value="1"/>
</dbReference>
<comment type="caution">
    <text evidence="4">The sequence shown here is derived from an EMBL/GenBank/DDBJ whole genome shotgun (WGS) entry which is preliminary data.</text>
</comment>
<feature type="domain" description="CCHC-type" evidence="3">
    <location>
        <begin position="267"/>
        <end position="281"/>
    </location>
</feature>
<gene>
    <name evidence="4" type="ORF">PR001_g7786</name>
</gene>
<keyword evidence="1" id="KW-0479">Metal-binding</keyword>
<dbReference type="PROSITE" id="PS50158">
    <property type="entry name" value="ZF_CCHC"/>
    <property type="match status" value="1"/>
</dbReference>
<evidence type="ECO:0000256" key="2">
    <source>
        <dbReference type="SAM" id="MobiDB-lite"/>
    </source>
</evidence>
<dbReference type="InterPro" id="IPR036875">
    <property type="entry name" value="Znf_CCHC_sf"/>
</dbReference>
<reference evidence="4 5" key="1">
    <citation type="submission" date="2018-09" db="EMBL/GenBank/DDBJ databases">
        <title>Genomic investigation of the strawberry pathogen Phytophthora fragariae indicates pathogenicity is determined by transcriptional variation in three key races.</title>
        <authorList>
            <person name="Adams T.M."/>
            <person name="Armitage A.D."/>
            <person name="Sobczyk M.K."/>
            <person name="Bates H.J."/>
            <person name="Dunwell J.M."/>
            <person name="Nellist C.F."/>
            <person name="Harrison R.J."/>
        </authorList>
    </citation>
    <scope>NUCLEOTIDE SEQUENCE [LARGE SCALE GENOMIC DNA]</scope>
    <source>
        <strain evidence="4 5">SCRP249</strain>
    </source>
</reference>
<dbReference type="AlphaFoldDB" id="A0A6A3N066"/>
<dbReference type="SUPFAM" id="SSF57756">
    <property type="entry name" value="Retrovirus zinc finger-like domains"/>
    <property type="match status" value="1"/>
</dbReference>
<organism evidence="4 5">
    <name type="scientific">Phytophthora rubi</name>
    <dbReference type="NCBI Taxonomy" id="129364"/>
    <lineage>
        <taxon>Eukaryota</taxon>
        <taxon>Sar</taxon>
        <taxon>Stramenopiles</taxon>
        <taxon>Oomycota</taxon>
        <taxon>Peronosporomycetes</taxon>
        <taxon>Peronosporales</taxon>
        <taxon>Peronosporaceae</taxon>
        <taxon>Phytophthora</taxon>
    </lineage>
</organism>
<keyword evidence="1" id="KW-0863">Zinc-finger</keyword>
<dbReference type="EMBL" id="QXFV01000396">
    <property type="protein sequence ID" value="KAE9038846.1"/>
    <property type="molecule type" value="Genomic_DNA"/>
</dbReference>
<dbReference type="GO" id="GO:0003676">
    <property type="term" value="F:nucleic acid binding"/>
    <property type="evidence" value="ECO:0007669"/>
    <property type="project" value="InterPro"/>
</dbReference>
<name>A0A6A3N066_9STRA</name>
<dbReference type="GO" id="GO:0008270">
    <property type="term" value="F:zinc ion binding"/>
    <property type="evidence" value="ECO:0007669"/>
    <property type="project" value="UniProtKB-KW"/>
</dbReference>
<feature type="region of interest" description="Disordered" evidence="2">
    <location>
        <begin position="328"/>
        <end position="402"/>
    </location>
</feature>
<dbReference type="Gene3D" id="4.10.60.10">
    <property type="entry name" value="Zinc finger, CCHC-type"/>
    <property type="match status" value="1"/>
</dbReference>
<accession>A0A6A3N066</accession>
<keyword evidence="1" id="KW-0862">Zinc</keyword>
<evidence type="ECO:0000313" key="4">
    <source>
        <dbReference type="EMBL" id="KAE9038846.1"/>
    </source>
</evidence>
<protein>
    <recommendedName>
        <fullName evidence="3">CCHC-type domain-containing protein</fullName>
    </recommendedName>
</protein>
<proteinExistence type="predicted"/>
<evidence type="ECO:0000313" key="5">
    <source>
        <dbReference type="Proteomes" id="UP000429607"/>
    </source>
</evidence>
<feature type="compositionally biased region" description="Basic and acidic residues" evidence="2">
    <location>
        <begin position="328"/>
        <end position="341"/>
    </location>
</feature>
<sequence length="402" mass="45980">MTATDANTGGGLEKFNCKSYTMWKDKLLTHVNSLDHEYQTKLLEKRQPEAKVLMADFLRSNPEKPASPTTEISEQKVLEMRWAVAHWKRRRGDLHNLLNWVLPNLFLSTLPDVVSSMDPCEVIRLLEKYFGQGDAAGLIELTRSLTKLTRTPWRDLRTLFAQLKKARNEINRKTRKLFNQDMVSESWLCVEVLSQLPSEYWASYILMTKEDFTVDKVEGALRRIFGEKSKKDVGLMDKTQVTHINNVRAKVIGQKRKPASTEGDRSCFYCFEAGHFKSDCPAKAADRDPNRQEGPIFRTDIKTAPDAKKAKKAAINTLKAVVAEGQKKLGKDDRTSLEKCQENQLMDDINSLDSEMQDEGMSAETPPPKDMDEYEPWPRNNIRPKLVHGKSATRPKSRLHLQ</sequence>
<evidence type="ECO:0000259" key="3">
    <source>
        <dbReference type="PROSITE" id="PS50158"/>
    </source>
</evidence>
<feature type="compositionally biased region" description="Basic residues" evidence="2">
    <location>
        <begin position="385"/>
        <end position="402"/>
    </location>
</feature>
<dbReference type="Proteomes" id="UP000429607">
    <property type="component" value="Unassembled WGS sequence"/>
</dbReference>
<evidence type="ECO:0000256" key="1">
    <source>
        <dbReference type="PROSITE-ProRule" id="PRU00047"/>
    </source>
</evidence>
<dbReference type="InterPro" id="IPR001878">
    <property type="entry name" value="Znf_CCHC"/>
</dbReference>